<dbReference type="EMBL" id="BSDI01000001">
    <property type="protein sequence ID" value="GLH94738.1"/>
    <property type="molecule type" value="Genomic_DNA"/>
</dbReference>
<gene>
    <name evidence="2" type="ORF">Pa4123_00100</name>
</gene>
<organism evidence="2 3">
    <name type="scientific">Phytohabitans aurantiacus</name>
    <dbReference type="NCBI Taxonomy" id="3016789"/>
    <lineage>
        <taxon>Bacteria</taxon>
        <taxon>Bacillati</taxon>
        <taxon>Actinomycetota</taxon>
        <taxon>Actinomycetes</taxon>
        <taxon>Micromonosporales</taxon>
        <taxon>Micromonosporaceae</taxon>
    </lineage>
</organism>
<evidence type="ECO:0000256" key="1">
    <source>
        <dbReference type="RuleBase" id="RU362001"/>
    </source>
</evidence>
<dbReference type="Proteomes" id="UP001144280">
    <property type="component" value="Unassembled WGS sequence"/>
</dbReference>
<evidence type="ECO:0000313" key="3">
    <source>
        <dbReference type="Proteomes" id="UP001144280"/>
    </source>
</evidence>
<reference evidence="2" key="1">
    <citation type="submission" date="2022-12" db="EMBL/GenBank/DDBJ databases">
        <title>New Phytohabitans aurantiacus sp. RD004123 nov., an actinomycete isolated from soil.</title>
        <authorList>
            <person name="Triningsih D.W."/>
            <person name="Harunari E."/>
            <person name="Igarashi Y."/>
        </authorList>
    </citation>
    <scope>NUCLEOTIDE SEQUENCE</scope>
    <source>
        <strain evidence="2">RD004123</strain>
    </source>
</reference>
<comment type="similarity">
    <text evidence="1">Belongs to the WXG100 family.</text>
</comment>
<dbReference type="InterPro" id="IPR036689">
    <property type="entry name" value="ESAT-6-like_sf"/>
</dbReference>
<proteinExistence type="inferred from homology"/>
<keyword evidence="3" id="KW-1185">Reference proteome</keyword>
<sequence length="96" mass="10761">MGDSHLVVNFPALHQASADIQKALHALESQLAQLERDAAPLIATWEGEARQGYDARQAQWRRASQDLAVMLRDIKIAVDDSAADYWSTERRAIGRF</sequence>
<dbReference type="Pfam" id="PF06013">
    <property type="entry name" value="WXG100"/>
    <property type="match status" value="1"/>
</dbReference>
<dbReference type="InterPro" id="IPR010310">
    <property type="entry name" value="T7SS_ESAT-6-like"/>
</dbReference>
<dbReference type="RefSeq" id="WP_281891549.1">
    <property type="nucleotide sequence ID" value="NZ_BSDI01000001.1"/>
</dbReference>
<comment type="caution">
    <text evidence="2">The sequence shown here is derived from an EMBL/GenBank/DDBJ whole genome shotgun (WGS) entry which is preliminary data.</text>
</comment>
<accession>A0ABQ5QK67</accession>
<dbReference type="Gene3D" id="1.10.287.1060">
    <property type="entry name" value="ESAT-6-like"/>
    <property type="match status" value="1"/>
</dbReference>
<evidence type="ECO:0000313" key="2">
    <source>
        <dbReference type="EMBL" id="GLH94738.1"/>
    </source>
</evidence>
<protein>
    <recommendedName>
        <fullName evidence="1">ESAT-6-like protein</fullName>
    </recommendedName>
</protein>
<dbReference type="SUPFAM" id="SSF140453">
    <property type="entry name" value="EsxAB dimer-like"/>
    <property type="match status" value="1"/>
</dbReference>
<name>A0ABQ5QK67_9ACTN</name>
<dbReference type="NCBIfam" id="TIGR03930">
    <property type="entry name" value="WXG100_ESAT6"/>
    <property type="match status" value="1"/>
</dbReference>